<dbReference type="EMBL" id="CAXHTA020000001">
    <property type="protein sequence ID" value="CAL5218932.1"/>
    <property type="molecule type" value="Genomic_DNA"/>
</dbReference>
<sequence>MSRGLRGFAESASRALISTRNTTGLQQQRLAGDLPVKPNKFVEAWGTKREHIEETYKWDGDVWRTIGIYVFAVPILIYTVIKKEYHNSDRTYGRKEREFM</sequence>
<keyword evidence="3" id="KW-1185">Reference proteome</keyword>
<protein>
    <submittedName>
        <fullName evidence="2">G681 protein</fullName>
    </submittedName>
</protein>
<feature type="transmembrane region" description="Helical" evidence="1">
    <location>
        <begin position="62"/>
        <end position="81"/>
    </location>
</feature>
<reference evidence="2 3" key="1">
    <citation type="submission" date="2024-06" db="EMBL/GenBank/DDBJ databases">
        <authorList>
            <person name="Kraege A."/>
            <person name="Thomma B."/>
        </authorList>
    </citation>
    <scope>NUCLEOTIDE SEQUENCE [LARGE SCALE GENOMIC DNA]</scope>
</reference>
<organism evidence="2 3">
    <name type="scientific">Coccomyxa viridis</name>
    <dbReference type="NCBI Taxonomy" id="1274662"/>
    <lineage>
        <taxon>Eukaryota</taxon>
        <taxon>Viridiplantae</taxon>
        <taxon>Chlorophyta</taxon>
        <taxon>core chlorophytes</taxon>
        <taxon>Trebouxiophyceae</taxon>
        <taxon>Trebouxiophyceae incertae sedis</taxon>
        <taxon>Coccomyxaceae</taxon>
        <taxon>Coccomyxa</taxon>
    </lineage>
</organism>
<accession>A0ABP1FLP2</accession>
<dbReference type="PANTHER" id="PTHR35479">
    <property type="entry name" value="UNNAMED PRODUCT"/>
    <property type="match status" value="1"/>
</dbReference>
<comment type="caution">
    <text evidence="2">The sequence shown here is derived from an EMBL/GenBank/DDBJ whole genome shotgun (WGS) entry which is preliminary data.</text>
</comment>
<name>A0ABP1FLP2_9CHLO</name>
<keyword evidence="1" id="KW-1133">Transmembrane helix</keyword>
<dbReference type="Proteomes" id="UP001497392">
    <property type="component" value="Unassembled WGS sequence"/>
</dbReference>
<dbReference type="PANTHER" id="PTHR35479:SF4">
    <property type="entry name" value="OS01G0750800 PROTEIN"/>
    <property type="match status" value="1"/>
</dbReference>
<keyword evidence="1" id="KW-0812">Transmembrane</keyword>
<proteinExistence type="predicted"/>
<evidence type="ECO:0000313" key="2">
    <source>
        <dbReference type="EMBL" id="CAL5218932.1"/>
    </source>
</evidence>
<gene>
    <name evidence="2" type="primary">g681</name>
    <name evidence="2" type="ORF">VP750_LOCUS591</name>
</gene>
<keyword evidence="1" id="KW-0472">Membrane</keyword>
<evidence type="ECO:0000256" key="1">
    <source>
        <dbReference type="SAM" id="Phobius"/>
    </source>
</evidence>
<evidence type="ECO:0000313" key="3">
    <source>
        <dbReference type="Proteomes" id="UP001497392"/>
    </source>
</evidence>